<name>A0A9Q7EBF1_MYROD</name>
<keyword evidence="1" id="KW-0472">Membrane</keyword>
<feature type="domain" description="Fibronectin type-III" evidence="2">
    <location>
        <begin position="424"/>
        <end position="515"/>
    </location>
</feature>
<feature type="transmembrane region" description="Helical" evidence="1">
    <location>
        <begin position="7"/>
        <end position="32"/>
    </location>
</feature>
<accession>A0A9Q7EBF1</accession>
<dbReference type="Proteomes" id="UP000596202">
    <property type="component" value="Chromosome"/>
</dbReference>
<dbReference type="NCBIfam" id="NF038128">
    <property type="entry name" value="choice_anch_J"/>
    <property type="match status" value="1"/>
</dbReference>
<protein>
    <submittedName>
        <fullName evidence="3">Choice-of-anchor J domain-containing protein</fullName>
    </submittedName>
</protein>
<dbReference type="Gene3D" id="2.60.120.200">
    <property type="match status" value="1"/>
</dbReference>
<evidence type="ECO:0000313" key="3">
    <source>
        <dbReference type="EMBL" id="QQU01264.1"/>
    </source>
</evidence>
<dbReference type="InterPro" id="IPR011628">
    <property type="entry name" value="Cleaved_adhesin"/>
</dbReference>
<sequence length="1723" mass="194354">MIGNKTWLKIIVMGLVVIPSLAISATGMDFWMDKIEGIWLTKSNQTTDQIDRDNLNPEIIFEDSFANNAAGWVFSHSSINNWLAGFPSQYLEEGDSNTGLYISSNGRDFTYSNSVSGISHAYKTFQIPEGVDKINISFDWIAGGYAIFDATTSSFIQKDYMKVWLVPAAYTPRADQAITVENSQGIHIGNQYYSQNEWILRREAIHVELGALADQEVKIVFEWVTHGEGNGRVPVAVRQLVIHDITCRAVEQFPFLENFSAQSTTRDCWTILDANEDDFTWKYKDVEVYDPNTQTYVQFTVASIETDGRNGANDDWLISPTFRLSGNQRLRYSYRVHSSLHPNDFRVVFSTSGRDMANFTNTLVPLTTYNNETYQEEILELRGENGAMFTGDITFAWHVPSGGSEGWELMIRDVVVEDIPLCSLPEEIAVTTTQMDTAEVHWTTEMDIHEAEVAVQLANSGIPTQGERVTHADYTANGLIPNTAYEVYIRSICMENGVEIYSEWVGPVLFRTPLEPVDLPYVEDFEDNPIWGVSNDTTNQWVIGSAVHNGGTKALYISNNQGEDNQYSIDLAQVSHYYKDIMIPSTAIDLEVVLDWRNVGERGSDDFRIWLVPIAFTPEAGQRITVSNSRGIQLDRNQFYDQEAFSTVVIEREVTRYAGQTMRLILEWKNNGGDGNQPPAAIDNLKLQVTHCVKPTRVTVNQITQNTAEIAWRNATDVEQYDIYVTSNALEPNEETVPTYAGVTNPYTVQNLLPNTRYYVWVRSACSATNKSLWIGGQNFITQQIPAILPFEDQFENEFSWSTTIEAANTWEVGTAVHNGGTRALYISDDEGVSYHSNTSESAVAHVYRDIVIPEGIEELTITYDWLVEGMVMQQIPIDYFRLIKTTLDVIPTSDEEIDTDFDGQVIGRPYYTHSEGWQTEVVTVDVSANQGETIRLIFEWINYVTDGDQLPAAIDNFSVKASSCQSPTKAKAEIVRFTNNIRLSWVPQGNETQWEVYIAYHGSTPPTATTGGIIVEETPTYLIENVEEGQYFVYYVRAICRDENGENKTAWVGPISFSYFIPPVCADLDGGVDGMPNAEDDRYIICEDGIVKKTLRAQYYDIKKTNDYLVESIEYNSPFPFIGGDMVTLREDDQWSEVIDLGFDFCFYGISYNKVLISTNGTITFSIQDEIEDGHYEPEGWSEWEFNQSIPYPSEGEDAPFLNAVFGVMQDLDPRFSPEDHSVNYQIVGAFPCRALVFNIYHLGLYDMDYDPEDIEGSTQTSQIILYEGTNIIEVYVKNRPVLPDEPGRHNQGNGVIGIQNADGTVAHYPGMYPGDTINRNTGDWVTTNEAWRFTPKGDSSVEFTWLKDGVPFSTDEVIDVDITSSVTYTARARYEVCEGNELVIERVFNFIKDDFDLSELTDYQVCGSVNDPGNSVEINLVDTTEKIVALIGEANLDNYTIEYYEDADLTQPLGEIIQVQRTKRVYVKLFNKTTQCIKTGSFNAVRIQPIVTSEFKTIEACERLELPSLKEGERYFTEENGQGREYVAGEIYEIMGASTLYIYKKGEGDCFGQSKVDFLIYEPIVADVIENQFIQCGSFILPERSEGNTYYTKPNGEGVILAAGTEIILPMTIYIYAKNGSDQVYCFDESSFDITYEDCPIPKGFSPNGDGINDTFDLTQHGISKIQVFNRYGIEVYAHGMGYTNQFDGKDKSGNKLPAGTYYYIVISHGKQRTGWVQLNY</sequence>
<dbReference type="InterPro" id="IPR036116">
    <property type="entry name" value="FN3_sf"/>
</dbReference>
<dbReference type="RefSeq" id="WP_002991693.1">
    <property type="nucleotide sequence ID" value="NZ_CP068108.1"/>
</dbReference>
<dbReference type="Gene3D" id="2.60.40.10">
    <property type="entry name" value="Immunoglobulins"/>
    <property type="match status" value="3"/>
</dbReference>
<dbReference type="PROSITE" id="PS50853">
    <property type="entry name" value="FN3"/>
    <property type="match status" value="2"/>
</dbReference>
<dbReference type="Pfam" id="PF07675">
    <property type="entry name" value="Cleaved_Adhesin"/>
    <property type="match status" value="1"/>
</dbReference>
<proteinExistence type="predicted"/>
<gene>
    <name evidence="3" type="ORF">I6I88_05795</name>
</gene>
<dbReference type="InterPro" id="IPR013783">
    <property type="entry name" value="Ig-like_fold"/>
</dbReference>
<keyword evidence="1" id="KW-0812">Transmembrane</keyword>
<dbReference type="OrthoDB" id="608579at2"/>
<dbReference type="InterPro" id="IPR003961">
    <property type="entry name" value="FN3_dom"/>
</dbReference>
<keyword evidence="1" id="KW-1133">Transmembrane helix</keyword>
<dbReference type="EMBL" id="CP068108">
    <property type="protein sequence ID" value="QQU01264.1"/>
    <property type="molecule type" value="Genomic_DNA"/>
</dbReference>
<organism evidence="3 4">
    <name type="scientific">Myroides odoratus</name>
    <name type="common">Flavobacterium odoratum</name>
    <dbReference type="NCBI Taxonomy" id="256"/>
    <lineage>
        <taxon>Bacteria</taxon>
        <taxon>Pseudomonadati</taxon>
        <taxon>Bacteroidota</taxon>
        <taxon>Flavobacteriia</taxon>
        <taxon>Flavobacteriales</taxon>
        <taxon>Flavobacteriaceae</taxon>
        <taxon>Myroides</taxon>
    </lineage>
</organism>
<dbReference type="Pfam" id="PF13585">
    <property type="entry name" value="CHU_C"/>
    <property type="match status" value="1"/>
</dbReference>
<evidence type="ECO:0000313" key="4">
    <source>
        <dbReference type="Proteomes" id="UP000596202"/>
    </source>
</evidence>
<evidence type="ECO:0000259" key="2">
    <source>
        <dbReference type="PROSITE" id="PS50853"/>
    </source>
</evidence>
<reference evidence="3 4" key="1">
    <citation type="submission" date="2021-01" db="EMBL/GenBank/DDBJ databases">
        <title>FDA dAtabase for Regulatory Grade micrObial Sequences (FDA-ARGOS): Supporting development and validation of Infectious Disease Dx tests.</title>
        <authorList>
            <person name="Sproer C."/>
            <person name="Gronow S."/>
            <person name="Severitt S."/>
            <person name="Schroder I."/>
            <person name="Tallon L."/>
            <person name="Sadzewicz L."/>
            <person name="Zhao X."/>
            <person name="Boylan J."/>
            <person name="Ott S."/>
            <person name="Bowen H."/>
            <person name="Vavikolanu K."/>
            <person name="Mehta A."/>
            <person name="Aluvathingal J."/>
            <person name="Nadendla S."/>
            <person name="Lowell S."/>
            <person name="Myers T."/>
            <person name="Yan Y."/>
            <person name="Sichtig H."/>
        </authorList>
    </citation>
    <scope>NUCLEOTIDE SEQUENCE [LARGE SCALE GENOMIC DNA]</scope>
    <source>
        <strain evidence="3 4">FDAARGOS_1131</strain>
    </source>
</reference>
<dbReference type="Pfam" id="PF00041">
    <property type="entry name" value="fn3"/>
    <property type="match status" value="1"/>
</dbReference>
<feature type="domain" description="Fibronectin type-III" evidence="2">
    <location>
        <begin position="694"/>
        <end position="785"/>
    </location>
</feature>
<dbReference type="CDD" id="cd00063">
    <property type="entry name" value="FN3"/>
    <property type="match status" value="1"/>
</dbReference>
<dbReference type="SUPFAM" id="SSF49265">
    <property type="entry name" value="Fibronectin type III"/>
    <property type="match status" value="1"/>
</dbReference>
<dbReference type="SMART" id="SM00060">
    <property type="entry name" value="FN3"/>
    <property type="match status" value="3"/>
</dbReference>
<evidence type="ECO:0000256" key="1">
    <source>
        <dbReference type="SAM" id="Phobius"/>
    </source>
</evidence>
<dbReference type="GeneID" id="93527157"/>
<dbReference type="NCBIfam" id="TIGR04131">
    <property type="entry name" value="Bac_Flav_CTERM"/>
    <property type="match status" value="1"/>
</dbReference>
<dbReference type="InterPro" id="IPR026341">
    <property type="entry name" value="T9SS_type_B"/>
</dbReference>